<dbReference type="SUPFAM" id="SSF53335">
    <property type="entry name" value="S-adenosyl-L-methionine-dependent methyltransferases"/>
    <property type="match status" value="1"/>
</dbReference>
<dbReference type="InterPro" id="IPR029063">
    <property type="entry name" value="SAM-dependent_MTases_sf"/>
</dbReference>
<dbReference type="Proteomes" id="UP000077381">
    <property type="component" value="Unassembled WGS sequence"/>
</dbReference>
<name>A0A177HR77_9ACTN</name>
<proteinExistence type="predicted"/>
<dbReference type="CDD" id="cd02440">
    <property type="entry name" value="AdoMet_MTases"/>
    <property type="match status" value="1"/>
</dbReference>
<evidence type="ECO:0000313" key="2">
    <source>
        <dbReference type="EMBL" id="OAH13511.1"/>
    </source>
</evidence>
<dbReference type="RefSeq" id="WP_067277648.1">
    <property type="nucleotide sequence ID" value="NZ_LOHS01000076.1"/>
</dbReference>
<feature type="domain" description="Methyltransferase" evidence="1">
    <location>
        <begin position="41"/>
        <end position="135"/>
    </location>
</feature>
<dbReference type="Gene3D" id="3.40.50.150">
    <property type="entry name" value="Vaccinia Virus protein VP39"/>
    <property type="match status" value="1"/>
</dbReference>
<dbReference type="InterPro" id="IPR041698">
    <property type="entry name" value="Methyltransf_25"/>
</dbReference>
<keyword evidence="3" id="KW-1185">Reference proteome</keyword>
<accession>A0A177HR77</accession>
<dbReference type="PATRIC" id="fig|1716141.3.peg.3353"/>
<sequence>MDRQTISALAHGDHPIAAPLSDDSVGRLLERALPHGEARLLDLGCGSGEWLLRALAGRPELRADGVDLAAAALDRARAAAEWDGIGDRLTLHHQDATEFTASGPYDLVLSVGAAHVWGGLLPTLRTARSHLAPGGSVLVGDGFWEREPDRATLDAGFAPDEYADLPTTVDRITADGWRPVYGHVSTPEEWDDYEWSWTGTLTRWALDHLDDPGHDDALEAAAAHREAWLRGYRGTLGFVTLVLRRAGDT</sequence>
<comment type="caution">
    <text evidence="2">The sequence shown here is derived from an EMBL/GenBank/DDBJ whole genome shotgun (WGS) entry which is preliminary data.</text>
</comment>
<dbReference type="PANTHER" id="PTHR43464">
    <property type="entry name" value="METHYLTRANSFERASE"/>
    <property type="match status" value="1"/>
</dbReference>
<dbReference type="AlphaFoldDB" id="A0A177HR77"/>
<dbReference type="EC" id="2.1.1.144" evidence="2"/>
<dbReference type="PANTHER" id="PTHR43464:SF3">
    <property type="entry name" value="SAM-DEPENDENT METHYLTRANSFERASE"/>
    <property type="match status" value="1"/>
</dbReference>
<dbReference type="GO" id="GO:0030798">
    <property type="term" value="F:trans-aconitate 2-methyltransferase activity"/>
    <property type="evidence" value="ECO:0007669"/>
    <property type="project" value="UniProtKB-EC"/>
</dbReference>
<keyword evidence="2" id="KW-0489">Methyltransferase</keyword>
<keyword evidence="2" id="KW-0808">Transferase</keyword>
<reference evidence="2 3" key="1">
    <citation type="submission" date="2015-12" db="EMBL/GenBank/DDBJ databases">
        <title>Genome sequence of Streptomyces sp. G25.</title>
        <authorList>
            <person name="Poehlein A."/>
            <person name="Roettig A."/>
            <person name="Hiessl S."/>
            <person name="Hauschild P."/>
            <person name="Schauer J."/>
            <person name="Madkour M.H."/>
            <person name="Al-Ansari A.M."/>
            <person name="Almakishah N.H."/>
            <person name="Steinbuechel A."/>
            <person name="Daniel R."/>
        </authorList>
    </citation>
    <scope>NUCLEOTIDE SEQUENCE [LARGE SCALE GENOMIC DNA]</scope>
    <source>
        <strain evidence="3">G25(2015)</strain>
    </source>
</reference>
<organism evidence="2 3">
    <name type="scientific">Streptomyces jeddahensis</name>
    <dbReference type="NCBI Taxonomy" id="1716141"/>
    <lineage>
        <taxon>Bacteria</taxon>
        <taxon>Bacillati</taxon>
        <taxon>Actinomycetota</taxon>
        <taxon>Actinomycetes</taxon>
        <taxon>Kitasatosporales</taxon>
        <taxon>Streptomycetaceae</taxon>
        <taxon>Streptomyces</taxon>
    </lineage>
</organism>
<dbReference type="Pfam" id="PF13649">
    <property type="entry name" value="Methyltransf_25"/>
    <property type="match status" value="1"/>
</dbReference>
<dbReference type="OrthoDB" id="474235at2"/>
<gene>
    <name evidence="2" type="primary">tam_3</name>
    <name evidence="2" type="ORF">STSP_31890</name>
</gene>
<dbReference type="STRING" id="1716141.STSP_31890"/>
<evidence type="ECO:0000259" key="1">
    <source>
        <dbReference type="Pfam" id="PF13649"/>
    </source>
</evidence>
<dbReference type="GO" id="GO:0032259">
    <property type="term" value="P:methylation"/>
    <property type="evidence" value="ECO:0007669"/>
    <property type="project" value="UniProtKB-KW"/>
</dbReference>
<evidence type="ECO:0000313" key="3">
    <source>
        <dbReference type="Proteomes" id="UP000077381"/>
    </source>
</evidence>
<protein>
    <submittedName>
        <fullName evidence="2">Trans-aconitate 2-methyltransferase</fullName>
        <ecNumber evidence="2">2.1.1.144</ecNumber>
    </submittedName>
</protein>
<dbReference type="EMBL" id="LOHS01000076">
    <property type="protein sequence ID" value="OAH13511.1"/>
    <property type="molecule type" value="Genomic_DNA"/>
</dbReference>